<dbReference type="Pfam" id="PF11977">
    <property type="entry name" value="RNase_Zc3h12a"/>
    <property type="match status" value="1"/>
</dbReference>
<dbReference type="InterPro" id="IPR021869">
    <property type="entry name" value="RNase_Zc3h12_NYN"/>
</dbReference>
<name>A0A7M7R7R5_APIME</name>
<feature type="domain" description="RNase NYN" evidence="2">
    <location>
        <begin position="323"/>
        <end position="469"/>
    </location>
</feature>
<dbReference type="RefSeq" id="XP_395400.7">
    <property type="nucleotide sequence ID" value="XM_395400.7"/>
</dbReference>
<dbReference type="InterPro" id="IPR051101">
    <property type="entry name" value="ZC3H12/N4BP1_RNase_Reg"/>
</dbReference>
<organism evidence="3">
    <name type="scientific">Apis mellifera</name>
    <name type="common">Honeybee</name>
    <dbReference type="NCBI Taxonomy" id="7460"/>
    <lineage>
        <taxon>Eukaryota</taxon>
        <taxon>Metazoa</taxon>
        <taxon>Ecdysozoa</taxon>
        <taxon>Arthropoda</taxon>
        <taxon>Hexapoda</taxon>
        <taxon>Insecta</taxon>
        <taxon>Pterygota</taxon>
        <taxon>Neoptera</taxon>
        <taxon>Endopterygota</taxon>
        <taxon>Hymenoptera</taxon>
        <taxon>Apocrita</taxon>
        <taxon>Aculeata</taxon>
        <taxon>Apoidea</taxon>
        <taxon>Anthophila</taxon>
        <taxon>Apidae</taxon>
        <taxon>Apis</taxon>
    </lineage>
</organism>
<proteinExistence type="predicted"/>
<dbReference type="CDD" id="cd18719">
    <property type="entry name" value="PIN_Zc3h12a-N4BP1-like"/>
    <property type="match status" value="1"/>
</dbReference>
<dbReference type="GO" id="GO:0003729">
    <property type="term" value="F:mRNA binding"/>
    <property type="evidence" value="ECO:0007669"/>
    <property type="project" value="TreeGrafter"/>
</dbReference>
<dbReference type="GO" id="GO:0004521">
    <property type="term" value="F:RNA endonuclease activity"/>
    <property type="evidence" value="ECO:0007669"/>
    <property type="project" value="TreeGrafter"/>
</dbReference>
<evidence type="ECO:0000256" key="1">
    <source>
        <dbReference type="SAM" id="MobiDB-lite"/>
    </source>
</evidence>
<dbReference type="Proteomes" id="UP000005203">
    <property type="component" value="Linkage group LG3"/>
</dbReference>
<reference evidence="3" key="1">
    <citation type="submission" date="2021-01" db="UniProtKB">
        <authorList>
            <consortium name="EnsemblMetazoa"/>
        </authorList>
    </citation>
    <scope>IDENTIFICATION</scope>
    <source>
        <strain evidence="3">DH4</strain>
    </source>
</reference>
<dbReference type="FunFam" id="3.40.50.11980:FF:000001">
    <property type="entry name" value="ZC3H12A isoform 1"/>
    <property type="match status" value="1"/>
</dbReference>
<evidence type="ECO:0000313" key="4">
    <source>
        <dbReference type="Proteomes" id="UP000005203"/>
    </source>
</evidence>
<gene>
    <name evidence="5" type="primary">LOC411931</name>
</gene>
<feature type="compositionally biased region" description="Polar residues" evidence="1">
    <location>
        <begin position="38"/>
        <end position="47"/>
    </location>
</feature>
<reference evidence="5" key="2">
    <citation type="submission" date="2025-04" db="UniProtKB">
        <authorList>
            <consortium name="RefSeq"/>
        </authorList>
    </citation>
    <scope>IDENTIFICATION</scope>
    <source>
        <strain evidence="5">DH4</strain>
        <tissue evidence="5">Whole body</tissue>
    </source>
</reference>
<keyword evidence="4" id="KW-1185">Reference proteome</keyword>
<dbReference type="KEGG" id="ame:411931"/>
<accession>A0A7M7R7R5</accession>
<dbReference type="AlphaFoldDB" id="A0A7M7R7R5"/>
<accession>A0A8B9AZ05</accession>
<dbReference type="PANTHER" id="PTHR12876:SF35">
    <property type="entry name" value="LD08718P-RELATED"/>
    <property type="match status" value="1"/>
</dbReference>
<dbReference type="OrthoDB" id="392925at2759"/>
<evidence type="ECO:0000313" key="5">
    <source>
        <dbReference type="RefSeq" id="XP_395400.7"/>
    </source>
</evidence>
<dbReference type="GO" id="GO:0005634">
    <property type="term" value="C:nucleus"/>
    <property type="evidence" value="ECO:0007669"/>
    <property type="project" value="TreeGrafter"/>
</dbReference>
<protein>
    <submittedName>
        <fullName evidence="5">ELMO domain-containing protein C</fullName>
    </submittedName>
</protein>
<evidence type="ECO:0000259" key="2">
    <source>
        <dbReference type="Pfam" id="PF11977"/>
    </source>
</evidence>
<sequence length="473" mass="54289">MKVNQITKQMKIIVKKKKKTKKRSLSILINDKQNTQNNSNEILNQTKTEIERPPRKRKKKNIVALSENNSSCLLISDTEDSEITTVDLDDENRVPVSDYVTQGSDDIVVVWSSTGTPPSIDQEKIRTIDQEKNDRIFMIDSTPDPKNLSCLEYDEEIISQQNKKNVQENDAQNEEKKENEIENPNYLPFSKSGLKLPKPHNISKNIIMNKPKTPQRLRNLRRRILNYSISNTSTTSTTSTSTTFTKCATSTTTSTTLTKYTKFTPTTFNKYTTSTTSTRCTVPILYNPQTAFAFKTNNIGSRFELYRPELSTVGSSTQPCNKLREIVIDGNNIAMAHKNGKTFSEEGIMIVANYFRQRGHIVKVFVPLYRRSTNHPLLEKMYADGIVIFTPSRFIGGKRITPYDDRFILEYATMCGGIVVSLDQYRDLYNEKPEWRETIEKRLLTPTFVGNYVMFPEDPLGRNGPKLQEFLRY</sequence>
<evidence type="ECO:0000313" key="3">
    <source>
        <dbReference type="EnsemblMetazoa" id="XP_395400"/>
    </source>
</evidence>
<dbReference type="GO" id="GO:0036464">
    <property type="term" value="C:cytoplasmic ribonucleoprotein granule"/>
    <property type="evidence" value="ECO:0007669"/>
    <property type="project" value="TreeGrafter"/>
</dbReference>
<feature type="region of interest" description="Disordered" evidence="1">
    <location>
        <begin position="38"/>
        <end position="59"/>
    </location>
</feature>
<feature type="region of interest" description="Disordered" evidence="1">
    <location>
        <begin position="162"/>
        <end position="194"/>
    </location>
</feature>
<dbReference type="PANTHER" id="PTHR12876">
    <property type="entry name" value="N4BP1-RELATED"/>
    <property type="match status" value="1"/>
</dbReference>
<dbReference type="Gene3D" id="3.40.50.11980">
    <property type="match status" value="1"/>
</dbReference>
<dbReference type="GeneID" id="411931"/>
<dbReference type="EnsemblMetazoa" id="XM_395400">
    <property type="protein sequence ID" value="XP_395400"/>
    <property type="gene ID" value="LOC411931"/>
</dbReference>